<dbReference type="Proteomes" id="UP001164761">
    <property type="component" value="Chromosome"/>
</dbReference>
<sequence>MTDAVFNVILPALQNQTYTPISLTANQSNALADFEDQPPEQDFIKGSQLSLSLVRRISESTLLEDTIDALSNDMPVLFGFTVFLALESQEVAETGILPLPTEGEQPLGGHAVIAVGHNDDKQMILVRNQWGADWGLEGYFWMPYEYYANLVSEAYVIDDLAA</sequence>
<evidence type="ECO:0000259" key="1">
    <source>
        <dbReference type="Pfam" id="PF00112"/>
    </source>
</evidence>
<accession>A0ABY6ZLH4</accession>
<reference evidence="2" key="1">
    <citation type="submission" date="2022-08" db="EMBL/GenBank/DDBJ databases">
        <title>Alicyclobacillus fastidiosus DSM 17978, complete genome.</title>
        <authorList>
            <person name="Wang Q."/>
            <person name="Cai R."/>
            <person name="Wang Z."/>
        </authorList>
    </citation>
    <scope>NUCLEOTIDE SEQUENCE</scope>
    <source>
        <strain evidence="2">DSM 17978</strain>
    </source>
</reference>
<dbReference type="SUPFAM" id="SSF54001">
    <property type="entry name" value="Cysteine proteinases"/>
    <property type="match status" value="1"/>
</dbReference>
<organism evidence="2 3">
    <name type="scientific">Alicyclobacillus fastidiosus</name>
    <dbReference type="NCBI Taxonomy" id="392011"/>
    <lineage>
        <taxon>Bacteria</taxon>
        <taxon>Bacillati</taxon>
        <taxon>Bacillota</taxon>
        <taxon>Bacilli</taxon>
        <taxon>Bacillales</taxon>
        <taxon>Alicyclobacillaceae</taxon>
        <taxon>Alicyclobacillus</taxon>
    </lineage>
</organism>
<name>A0ABY6ZLH4_9BACL</name>
<dbReference type="RefSeq" id="WP_268006849.1">
    <property type="nucleotide sequence ID" value="NZ_BSUT01000001.1"/>
</dbReference>
<keyword evidence="3" id="KW-1185">Reference proteome</keyword>
<dbReference type="InterPro" id="IPR000668">
    <property type="entry name" value="Peptidase_C1A_C"/>
</dbReference>
<proteinExistence type="predicted"/>
<dbReference type="EMBL" id="CP104067">
    <property type="protein sequence ID" value="WAH42971.1"/>
    <property type="molecule type" value="Genomic_DNA"/>
</dbReference>
<protein>
    <submittedName>
        <fullName evidence="2">C1 family peptidase</fullName>
    </submittedName>
</protein>
<dbReference type="InterPro" id="IPR038765">
    <property type="entry name" value="Papain-like_cys_pep_sf"/>
</dbReference>
<dbReference type="Pfam" id="PF00112">
    <property type="entry name" value="Peptidase_C1"/>
    <property type="match status" value="1"/>
</dbReference>
<evidence type="ECO:0000313" key="3">
    <source>
        <dbReference type="Proteomes" id="UP001164761"/>
    </source>
</evidence>
<dbReference type="CDD" id="cd02619">
    <property type="entry name" value="Peptidase_C1"/>
    <property type="match status" value="1"/>
</dbReference>
<feature type="domain" description="Peptidase C1A papain C-terminal" evidence="1">
    <location>
        <begin position="91"/>
        <end position="145"/>
    </location>
</feature>
<evidence type="ECO:0000313" key="2">
    <source>
        <dbReference type="EMBL" id="WAH42971.1"/>
    </source>
</evidence>
<gene>
    <name evidence="2" type="ORF">NZD89_06020</name>
</gene>
<dbReference type="Gene3D" id="3.90.70.10">
    <property type="entry name" value="Cysteine proteinases"/>
    <property type="match status" value="1"/>
</dbReference>